<evidence type="ECO:0000259" key="6">
    <source>
        <dbReference type="PROSITE" id="PS51198"/>
    </source>
</evidence>
<dbReference type="InterPro" id="IPR027417">
    <property type="entry name" value="P-loop_NTPase"/>
</dbReference>
<name>A0A7Y7IKF9_9MICC</name>
<keyword evidence="4 5" id="KW-0067">ATP-binding</keyword>
<sequence length="586" mass="65082">MSDEYLSTQQLRTLAPAVRLIEAGPGSGKTRAVVERYRQVASEPGQFASLVSFTNSAVDEVRKRCATQPQLLQPPNFVGTFDSFFHRFITTPSFVRARGKQPRYVASWDDLPDHWSRLRPPAGGTGLPLAAFEPTPDGRFQIVDKRLSRSDRAMWTNLPAFTQKKLTAEAATRHGILTTAGIMSADTARNYALRILHTAEETRILERLRRRFSELIVDEFQDCNETDIQLLKLLQDHGLAVVAVADPDQAIYQFRQAGADDVYQKFRATVPDAAIAPLNECHRSTQAICDVVTSLRSISPEPVVASHSAPTGSPHVYILKGKRNDIMAKANTVLLGNGISPQDSRVLAHGTTEARRLLHHQPALTGNSSARRVLHAILELRGRGTAAQRLSALETLSRIFLSAVEQPGVSQASTMDETLASLGIEPASLRVLSKRLVAASEQWQNPDDYATSLSAVITVGFAEFGLIPKSQLKRVFPKPRAELWTPWINQVDGLFTETSLGWQWSNIHQVKGGEFDAILIALPSKAHRNNSHALDDWERNTNSEQRRVLYVGASRAQRLLMFWPEGQRYAQLLRILNRDGIPYVVA</sequence>
<dbReference type="PROSITE" id="PS51198">
    <property type="entry name" value="UVRD_HELICASE_ATP_BIND"/>
    <property type="match status" value="1"/>
</dbReference>
<proteinExistence type="predicted"/>
<keyword evidence="8" id="KW-1185">Reference proteome</keyword>
<organism evidence="7 8">
    <name type="scientific">Arthrobacter wenxiniae</name>
    <dbReference type="NCBI Taxonomy" id="2713570"/>
    <lineage>
        <taxon>Bacteria</taxon>
        <taxon>Bacillati</taxon>
        <taxon>Actinomycetota</taxon>
        <taxon>Actinomycetes</taxon>
        <taxon>Micrococcales</taxon>
        <taxon>Micrococcaceae</taxon>
        <taxon>Arthrobacter</taxon>
    </lineage>
</organism>
<dbReference type="GO" id="GO:0043138">
    <property type="term" value="F:3'-5' DNA helicase activity"/>
    <property type="evidence" value="ECO:0007669"/>
    <property type="project" value="UniProtKB-EC"/>
</dbReference>
<feature type="binding site" evidence="5">
    <location>
        <begin position="23"/>
        <end position="30"/>
    </location>
    <ligand>
        <name>ATP</name>
        <dbReference type="ChEBI" id="CHEBI:30616"/>
    </ligand>
</feature>
<comment type="caution">
    <text evidence="7">The sequence shown here is derived from an EMBL/GenBank/DDBJ whole genome shotgun (WGS) entry which is preliminary data.</text>
</comment>
<dbReference type="GO" id="GO:0000725">
    <property type="term" value="P:recombinational repair"/>
    <property type="evidence" value="ECO:0007669"/>
    <property type="project" value="TreeGrafter"/>
</dbReference>
<dbReference type="InterPro" id="IPR014016">
    <property type="entry name" value="UvrD-like_ATP-bd"/>
</dbReference>
<keyword evidence="1 5" id="KW-0547">Nucleotide-binding</keyword>
<dbReference type="GO" id="GO:0005524">
    <property type="term" value="F:ATP binding"/>
    <property type="evidence" value="ECO:0007669"/>
    <property type="project" value="UniProtKB-UniRule"/>
</dbReference>
<dbReference type="PANTHER" id="PTHR11070">
    <property type="entry name" value="UVRD / RECB / PCRA DNA HELICASE FAMILY MEMBER"/>
    <property type="match status" value="1"/>
</dbReference>
<reference evidence="7 8" key="1">
    <citation type="submission" date="2020-02" db="EMBL/GenBank/DDBJ databases">
        <title>Genome sequence of strain AETb3-4.</title>
        <authorList>
            <person name="Gao J."/>
            <person name="Zhang X."/>
        </authorList>
    </citation>
    <scope>NUCLEOTIDE SEQUENCE [LARGE SCALE GENOMIC DNA]</scope>
    <source>
        <strain evidence="7 8">AETb3-4</strain>
    </source>
</reference>
<dbReference type="RefSeq" id="WP_176636660.1">
    <property type="nucleotide sequence ID" value="NZ_JAAMFM010000048.1"/>
</dbReference>
<feature type="domain" description="UvrD-like helicase ATP-binding" evidence="6">
    <location>
        <begin position="2"/>
        <end position="285"/>
    </location>
</feature>
<dbReference type="GO" id="GO:0016787">
    <property type="term" value="F:hydrolase activity"/>
    <property type="evidence" value="ECO:0007669"/>
    <property type="project" value="UniProtKB-UniRule"/>
</dbReference>
<dbReference type="Proteomes" id="UP000543556">
    <property type="component" value="Unassembled WGS sequence"/>
</dbReference>
<accession>A0A7Y7IKF9</accession>
<evidence type="ECO:0000256" key="4">
    <source>
        <dbReference type="ARBA" id="ARBA00022840"/>
    </source>
</evidence>
<evidence type="ECO:0000256" key="5">
    <source>
        <dbReference type="PROSITE-ProRule" id="PRU00560"/>
    </source>
</evidence>
<gene>
    <name evidence="7" type="ORF">G6034_19005</name>
</gene>
<evidence type="ECO:0000256" key="2">
    <source>
        <dbReference type="ARBA" id="ARBA00022801"/>
    </source>
</evidence>
<keyword evidence="3 5" id="KW-0347">Helicase</keyword>
<dbReference type="AlphaFoldDB" id="A0A7Y7IKF9"/>
<dbReference type="SUPFAM" id="SSF52540">
    <property type="entry name" value="P-loop containing nucleoside triphosphate hydrolases"/>
    <property type="match status" value="1"/>
</dbReference>
<protein>
    <submittedName>
        <fullName evidence="7">ATP-dependent helicase</fullName>
    </submittedName>
</protein>
<dbReference type="EMBL" id="JAAMFM010000048">
    <property type="protein sequence ID" value="NVM96957.1"/>
    <property type="molecule type" value="Genomic_DNA"/>
</dbReference>
<dbReference type="Gene3D" id="3.40.50.300">
    <property type="entry name" value="P-loop containing nucleotide triphosphate hydrolases"/>
    <property type="match status" value="2"/>
</dbReference>
<evidence type="ECO:0000256" key="1">
    <source>
        <dbReference type="ARBA" id="ARBA00022741"/>
    </source>
</evidence>
<dbReference type="InterPro" id="IPR000212">
    <property type="entry name" value="DNA_helicase_UvrD/REP"/>
</dbReference>
<evidence type="ECO:0000313" key="8">
    <source>
        <dbReference type="Proteomes" id="UP000543556"/>
    </source>
</evidence>
<evidence type="ECO:0000256" key="3">
    <source>
        <dbReference type="ARBA" id="ARBA00022806"/>
    </source>
</evidence>
<dbReference type="GO" id="GO:0003677">
    <property type="term" value="F:DNA binding"/>
    <property type="evidence" value="ECO:0007669"/>
    <property type="project" value="InterPro"/>
</dbReference>
<dbReference type="Pfam" id="PF00580">
    <property type="entry name" value="UvrD-helicase"/>
    <property type="match status" value="2"/>
</dbReference>
<keyword evidence="2 5" id="KW-0378">Hydrolase</keyword>
<evidence type="ECO:0000313" key="7">
    <source>
        <dbReference type="EMBL" id="NVM96957.1"/>
    </source>
</evidence>